<dbReference type="GO" id="GO:0042602">
    <property type="term" value="F:riboflavin reductase (NADPH) activity"/>
    <property type="evidence" value="ECO:0007669"/>
    <property type="project" value="TreeGrafter"/>
</dbReference>
<protein>
    <submittedName>
        <fullName evidence="3">Flavin reductase (DIM6/NTAB) family NADH-FMN oxidoreductase RutF</fullName>
    </submittedName>
</protein>
<dbReference type="InterPro" id="IPR002563">
    <property type="entry name" value="Flavin_Rdtase-like_dom"/>
</dbReference>
<gene>
    <name evidence="3" type="ORF">HNQ94_000928</name>
</gene>
<dbReference type="PANTHER" id="PTHR30466:SF1">
    <property type="entry name" value="FMN REDUCTASE (NADH) RUTF"/>
    <property type="match status" value="1"/>
</dbReference>
<evidence type="ECO:0000259" key="2">
    <source>
        <dbReference type="SMART" id="SM00903"/>
    </source>
</evidence>
<keyword evidence="1" id="KW-0560">Oxidoreductase</keyword>
<dbReference type="SMART" id="SM00903">
    <property type="entry name" value="Flavin_Reduct"/>
    <property type="match status" value="1"/>
</dbReference>
<evidence type="ECO:0000313" key="4">
    <source>
        <dbReference type="Proteomes" id="UP000581688"/>
    </source>
</evidence>
<reference evidence="3 4" key="1">
    <citation type="submission" date="2020-08" db="EMBL/GenBank/DDBJ databases">
        <title>Genomic Encyclopedia of Type Strains, Phase IV (KMG-IV): sequencing the most valuable type-strain genomes for metagenomic binning, comparative biology and taxonomic classification.</title>
        <authorList>
            <person name="Goeker M."/>
        </authorList>
    </citation>
    <scope>NUCLEOTIDE SEQUENCE [LARGE SCALE GENOMIC DNA]</scope>
    <source>
        <strain evidence="3 4">DSM 19612</strain>
    </source>
</reference>
<evidence type="ECO:0000256" key="1">
    <source>
        <dbReference type="ARBA" id="ARBA00023002"/>
    </source>
</evidence>
<dbReference type="Gene3D" id="2.30.110.10">
    <property type="entry name" value="Electron Transport, Fmn-binding Protein, Chain A"/>
    <property type="match status" value="1"/>
</dbReference>
<dbReference type="RefSeq" id="WP_221452484.1">
    <property type="nucleotide sequence ID" value="NZ_CADDWK010000002.1"/>
</dbReference>
<dbReference type="EMBL" id="JACHGH010000002">
    <property type="protein sequence ID" value="MBB6452483.1"/>
    <property type="molecule type" value="Genomic_DNA"/>
</dbReference>
<dbReference type="SUPFAM" id="SSF50475">
    <property type="entry name" value="FMN-binding split barrel"/>
    <property type="match status" value="1"/>
</dbReference>
<comment type="caution">
    <text evidence="3">The sequence shown here is derived from an EMBL/GenBank/DDBJ whole genome shotgun (WGS) entry which is preliminary data.</text>
</comment>
<dbReference type="PANTHER" id="PTHR30466">
    <property type="entry name" value="FLAVIN REDUCTASE"/>
    <property type="match status" value="1"/>
</dbReference>
<dbReference type="GO" id="GO:0010181">
    <property type="term" value="F:FMN binding"/>
    <property type="evidence" value="ECO:0007669"/>
    <property type="project" value="InterPro"/>
</dbReference>
<evidence type="ECO:0000313" key="3">
    <source>
        <dbReference type="EMBL" id="MBB6452483.1"/>
    </source>
</evidence>
<feature type="domain" description="Flavin reductase like" evidence="2">
    <location>
        <begin position="11"/>
        <end position="151"/>
    </location>
</feature>
<dbReference type="Pfam" id="PF01613">
    <property type="entry name" value="Flavin_Reduct"/>
    <property type="match status" value="1"/>
</dbReference>
<name>A0A841Q1Y1_9BACI</name>
<dbReference type="InterPro" id="IPR050268">
    <property type="entry name" value="NADH-dep_flavin_reductase"/>
</dbReference>
<dbReference type="InterPro" id="IPR012349">
    <property type="entry name" value="Split_barrel_FMN-bd"/>
</dbReference>
<accession>A0A841Q1Y1</accession>
<proteinExistence type="predicted"/>
<organism evidence="3 4">
    <name type="scientific">Salirhabdus euzebyi</name>
    <dbReference type="NCBI Taxonomy" id="394506"/>
    <lineage>
        <taxon>Bacteria</taxon>
        <taxon>Bacillati</taxon>
        <taxon>Bacillota</taxon>
        <taxon>Bacilli</taxon>
        <taxon>Bacillales</taxon>
        <taxon>Bacillaceae</taxon>
        <taxon>Salirhabdus</taxon>
    </lineage>
</organism>
<dbReference type="AlphaFoldDB" id="A0A841Q1Y1"/>
<sequence>MIDDRLFRTAMGKFATGITVVTSHIDGEVRGMTVNAFMSVSLNPKLITVSIDEKASMYDDLQKVGRFGVSILADTQKDLSMIFAKQKEQDKEIEFEDADGVPVLKGSLATLACTVQQTVKAGDHVLLIAEVTDVQVSEGDPILYFSSSYRNIENT</sequence>
<dbReference type="Proteomes" id="UP000581688">
    <property type="component" value="Unassembled WGS sequence"/>
</dbReference>
<keyword evidence="4" id="KW-1185">Reference proteome</keyword>